<accession>A0A9P6I259</accession>
<evidence type="ECO:0000313" key="3">
    <source>
        <dbReference type="Proteomes" id="UP000781932"/>
    </source>
</evidence>
<reference evidence="2" key="1">
    <citation type="submission" date="2020-03" db="EMBL/GenBank/DDBJ databases">
        <authorList>
            <person name="He L."/>
        </authorList>
    </citation>
    <scope>NUCLEOTIDE SEQUENCE</scope>
    <source>
        <strain evidence="2">CkLH20</strain>
    </source>
</reference>
<dbReference type="RefSeq" id="XP_038745394.1">
    <property type="nucleotide sequence ID" value="XM_038889096.1"/>
</dbReference>
<feature type="transmembrane region" description="Helical" evidence="1">
    <location>
        <begin position="273"/>
        <end position="299"/>
    </location>
</feature>
<feature type="transmembrane region" description="Helical" evidence="1">
    <location>
        <begin position="223"/>
        <end position="242"/>
    </location>
</feature>
<keyword evidence="1" id="KW-0812">Transmembrane</keyword>
<gene>
    <name evidence="2" type="ORF">CkaCkLH20_06379</name>
</gene>
<dbReference type="AlphaFoldDB" id="A0A9P6I259"/>
<keyword evidence="1" id="KW-1133">Transmembrane helix</keyword>
<organism evidence="2 3">
    <name type="scientific">Colletotrichum karsti</name>
    <dbReference type="NCBI Taxonomy" id="1095194"/>
    <lineage>
        <taxon>Eukaryota</taxon>
        <taxon>Fungi</taxon>
        <taxon>Dikarya</taxon>
        <taxon>Ascomycota</taxon>
        <taxon>Pezizomycotina</taxon>
        <taxon>Sordariomycetes</taxon>
        <taxon>Hypocreomycetidae</taxon>
        <taxon>Glomerellales</taxon>
        <taxon>Glomerellaceae</taxon>
        <taxon>Colletotrichum</taxon>
        <taxon>Colletotrichum boninense species complex</taxon>
    </lineage>
</organism>
<sequence length="420" mass="46996">MASFPWGGPAWNELDVAQNCSAFGDYAAWVVTNDYEPPFPAVSTFWRAVVPEVNSTQPTNGQIIDWHEWVRSNRSTLASQVRDFSSCRPELCQRFGSEVDGGLAGFGLLASYGLESVLLTVYCIFAILNFLKRRKNDNSLSEEPSVRPGFLGRVNEALRGTTYDLFTAAAFLSLGIQATVIYNQVSPATYRYNSSLQLIVSAFAFYPLATMLPLILNSVRRSWLKGAVLIGLFIIHTAAWVLCTNNAQEDYYYNERVINLCPQNHPPEAAVSAAMFTMAAMVWMPPLFGLCLSVVLCFYRCNNRKMWQAKWLNMVAKGAMILFAGANFICMWGAWIILVIYFSRAHWKTEDTWSLGQSLALTPWIPVLVELASILTFGTEGGFVGRLPVEFRVVRNEKALHRRERDSLVDEPHVHGGNGA</sequence>
<keyword evidence="3" id="KW-1185">Reference proteome</keyword>
<feature type="transmembrane region" description="Helical" evidence="1">
    <location>
        <begin position="194"/>
        <end position="216"/>
    </location>
</feature>
<keyword evidence="1" id="KW-0472">Membrane</keyword>
<dbReference type="EMBL" id="JAATWM020000019">
    <property type="protein sequence ID" value="KAF9875933.1"/>
    <property type="molecule type" value="Genomic_DNA"/>
</dbReference>
<dbReference type="OrthoDB" id="4582561at2759"/>
<evidence type="ECO:0000313" key="2">
    <source>
        <dbReference type="EMBL" id="KAF9875933.1"/>
    </source>
</evidence>
<feature type="transmembrane region" description="Helical" evidence="1">
    <location>
        <begin position="163"/>
        <end position="182"/>
    </location>
</feature>
<name>A0A9P6I259_9PEZI</name>
<proteinExistence type="predicted"/>
<dbReference type="GeneID" id="62162170"/>
<feature type="transmembrane region" description="Helical" evidence="1">
    <location>
        <begin position="109"/>
        <end position="131"/>
    </location>
</feature>
<evidence type="ECO:0000256" key="1">
    <source>
        <dbReference type="SAM" id="Phobius"/>
    </source>
</evidence>
<feature type="transmembrane region" description="Helical" evidence="1">
    <location>
        <begin position="320"/>
        <end position="343"/>
    </location>
</feature>
<protein>
    <submittedName>
        <fullName evidence="2">Uncharacterized protein</fullName>
    </submittedName>
</protein>
<feature type="transmembrane region" description="Helical" evidence="1">
    <location>
        <begin position="363"/>
        <end position="385"/>
    </location>
</feature>
<comment type="caution">
    <text evidence="2">The sequence shown here is derived from an EMBL/GenBank/DDBJ whole genome shotgun (WGS) entry which is preliminary data.</text>
</comment>
<reference evidence="2" key="2">
    <citation type="submission" date="2020-11" db="EMBL/GenBank/DDBJ databases">
        <title>Whole genome sequencing of Colletotrichum sp.</title>
        <authorList>
            <person name="Li H."/>
        </authorList>
    </citation>
    <scope>NUCLEOTIDE SEQUENCE</scope>
    <source>
        <strain evidence="2">CkLH20</strain>
    </source>
</reference>
<dbReference type="Proteomes" id="UP000781932">
    <property type="component" value="Unassembled WGS sequence"/>
</dbReference>